<dbReference type="RefSeq" id="XP_005191690.2">
    <property type="nucleotide sequence ID" value="XM_005191633.4"/>
</dbReference>
<evidence type="ECO:0000313" key="2">
    <source>
        <dbReference type="EnsemblMetazoa" id="MDOA007002-PA"/>
    </source>
</evidence>
<feature type="transmembrane region" description="Helical" evidence="1">
    <location>
        <begin position="21"/>
        <end position="43"/>
    </location>
</feature>
<keyword evidence="1" id="KW-0812">Transmembrane</keyword>
<dbReference type="InterPro" id="IPR004344">
    <property type="entry name" value="TTL/TTLL_fam"/>
</dbReference>
<evidence type="ECO:0008006" key="3">
    <source>
        <dbReference type="Google" id="ProtNLM"/>
    </source>
</evidence>
<dbReference type="AlphaFoldDB" id="A0A1I8MP31"/>
<dbReference type="InterPro" id="IPR053317">
    <property type="entry name" value="Tubulin_polyglutamylase"/>
</dbReference>
<dbReference type="EnsemblMetazoa" id="MDOA007002-RA">
    <property type="protein sequence ID" value="MDOA007002-PA"/>
    <property type="gene ID" value="MDOA007002"/>
</dbReference>
<reference evidence="2" key="1">
    <citation type="submission" date="2020-05" db="UniProtKB">
        <authorList>
            <consortium name="EnsemblMetazoa"/>
        </authorList>
    </citation>
    <scope>IDENTIFICATION</scope>
    <source>
        <strain evidence="2">Aabys</strain>
    </source>
</reference>
<dbReference type="Pfam" id="PF03133">
    <property type="entry name" value="TTL"/>
    <property type="match status" value="1"/>
</dbReference>
<keyword evidence="1" id="KW-0472">Membrane</keyword>
<gene>
    <name evidence="2" type="primary">101895453</name>
</gene>
<dbReference type="STRING" id="7370.A0A1I8MP31"/>
<protein>
    <recommendedName>
        <fullName evidence="3">Tubulin-tyrosine ligase family</fullName>
    </recommendedName>
</protein>
<dbReference type="Gene3D" id="3.30.470.20">
    <property type="entry name" value="ATP-grasp fold, B domain"/>
    <property type="match status" value="1"/>
</dbReference>
<sequence length="511" mass="59773">MENELRKGEKDSMESTRRHDSTTISLKALIVFFAASILSSVIIDFLPIQQNPWKWDTTKTSAPQYCTEEKTYAIYARSKSEDHLIHVVNVLEKLGYTRVSLEKNWQLLWAHDYPFLKMKERMKRLENYQIVNHFPGCGFLTNKVDLSTSALLFLPRAFRLPSQKDEFLEYTRLNPSALFVEKHNEHRHIVIRSPEEINLNSTTSFVQEYIQNPYLVDGYKFDMGVYVVITSVNPLRIYMYSGDVLFRYCPVKYHPFDASNIDKYIVGDDYLPTWQVPSLIKYYSQFGGSMRSAFDAYVRDQQMDPTGIWVQVEDIIRRTILEKERDIVNILRSYKTRNFFDLMRFDLIVDKNLKVYLMEANMSPNLSSAHFKPNSVLYEQILYNVLNLVGIGTPIKMPDDCRLNAVNEIIATDQSLSTNLNKCASLACHRSCNKQGCDLCLPCLTGSEYDMLYRAHMEHLHRGNMRRLFPPSFIRADTVNINAEIQNMTKLNAWMTRWFFYKCLYDASWCH</sequence>
<dbReference type="KEGG" id="mde:101895453"/>
<dbReference type="PANTHER" id="PTHR47113">
    <property type="entry name" value="LD09343P"/>
    <property type="match status" value="1"/>
</dbReference>
<keyword evidence="1" id="KW-1133">Transmembrane helix</keyword>
<evidence type="ECO:0000256" key="1">
    <source>
        <dbReference type="SAM" id="Phobius"/>
    </source>
</evidence>
<dbReference type="PANTHER" id="PTHR47113:SF1">
    <property type="entry name" value="LD09343P"/>
    <property type="match status" value="1"/>
</dbReference>
<accession>A0A1I8MP31</accession>
<dbReference type="OrthoDB" id="202825at2759"/>
<dbReference type="VEuPathDB" id="VectorBase:MDOMA2_004807"/>
<dbReference type="VEuPathDB" id="VectorBase:MDOA007002"/>
<organism evidence="2">
    <name type="scientific">Musca domestica</name>
    <name type="common">House fly</name>
    <dbReference type="NCBI Taxonomy" id="7370"/>
    <lineage>
        <taxon>Eukaryota</taxon>
        <taxon>Metazoa</taxon>
        <taxon>Ecdysozoa</taxon>
        <taxon>Arthropoda</taxon>
        <taxon>Hexapoda</taxon>
        <taxon>Insecta</taxon>
        <taxon>Pterygota</taxon>
        <taxon>Neoptera</taxon>
        <taxon>Endopterygota</taxon>
        <taxon>Diptera</taxon>
        <taxon>Brachycera</taxon>
        <taxon>Muscomorpha</taxon>
        <taxon>Muscoidea</taxon>
        <taxon>Muscidae</taxon>
        <taxon>Musca</taxon>
    </lineage>
</organism>
<dbReference type="SUPFAM" id="SSF56059">
    <property type="entry name" value="Glutathione synthetase ATP-binding domain-like"/>
    <property type="match status" value="1"/>
</dbReference>
<dbReference type="PROSITE" id="PS51221">
    <property type="entry name" value="TTL"/>
    <property type="match status" value="1"/>
</dbReference>
<dbReference type="eggNOG" id="KOG2156">
    <property type="taxonomic scope" value="Eukaryota"/>
</dbReference>
<proteinExistence type="predicted"/>
<name>A0A1I8MP31_MUSDO</name>